<dbReference type="Gene3D" id="2.60.450.10">
    <property type="entry name" value="Lipopolysaccharide (LPS) transport protein A like domain"/>
    <property type="match status" value="1"/>
</dbReference>
<dbReference type="STRING" id="1122214.Mame_03923"/>
<dbReference type="KEGG" id="mmed:Mame_03923"/>
<dbReference type="InterPro" id="IPR005653">
    <property type="entry name" value="OstA-like_N"/>
</dbReference>
<dbReference type="Pfam" id="PF03968">
    <property type="entry name" value="LptD_N"/>
    <property type="match status" value="1"/>
</dbReference>
<evidence type="ECO:0000313" key="4">
    <source>
        <dbReference type="EMBL" id="AQZ53224.1"/>
    </source>
</evidence>
<dbReference type="AlphaFoldDB" id="A0A1U9Z6D6"/>
<dbReference type="GO" id="GO:0015920">
    <property type="term" value="P:lipopolysaccharide transport"/>
    <property type="evidence" value="ECO:0007669"/>
    <property type="project" value="TreeGrafter"/>
</dbReference>
<dbReference type="GO" id="GO:0030288">
    <property type="term" value="C:outer membrane-bounded periplasmic space"/>
    <property type="evidence" value="ECO:0007669"/>
    <property type="project" value="TreeGrafter"/>
</dbReference>
<evidence type="ECO:0000313" key="5">
    <source>
        <dbReference type="Proteomes" id="UP000191135"/>
    </source>
</evidence>
<proteinExistence type="predicted"/>
<dbReference type="GO" id="GO:0009279">
    <property type="term" value="C:cell outer membrane"/>
    <property type="evidence" value="ECO:0007669"/>
    <property type="project" value="TreeGrafter"/>
</dbReference>
<accession>A0A1U9Z6D6</accession>
<keyword evidence="1 2" id="KW-0732">Signal</keyword>
<feature type="domain" description="Organic solvent tolerance-like N-terminal" evidence="3">
    <location>
        <begin position="52"/>
        <end position="163"/>
    </location>
</feature>
<protein>
    <submittedName>
        <fullName evidence="4">Lipopolysaccharide export system protein LptA</fullName>
    </submittedName>
</protein>
<dbReference type="OrthoDB" id="9811926at2"/>
<feature type="chain" id="PRO_5010699111" evidence="2">
    <location>
        <begin position="21"/>
        <end position="187"/>
    </location>
</feature>
<dbReference type="RefSeq" id="WP_033410438.1">
    <property type="nucleotide sequence ID" value="NZ_AQWH01000014.1"/>
</dbReference>
<dbReference type="eggNOG" id="COG1934">
    <property type="taxonomic scope" value="Bacteria"/>
</dbReference>
<feature type="signal peptide" evidence="2">
    <location>
        <begin position="1"/>
        <end position="20"/>
    </location>
</feature>
<organism evidence="4 5">
    <name type="scientific">Martelella mediterranea DSM 17316</name>
    <dbReference type="NCBI Taxonomy" id="1122214"/>
    <lineage>
        <taxon>Bacteria</taxon>
        <taxon>Pseudomonadati</taxon>
        <taxon>Pseudomonadota</taxon>
        <taxon>Alphaproteobacteria</taxon>
        <taxon>Hyphomicrobiales</taxon>
        <taxon>Aurantimonadaceae</taxon>
        <taxon>Martelella</taxon>
    </lineage>
</organism>
<dbReference type="PANTHER" id="PTHR36504">
    <property type="entry name" value="LIPOPOLYSACCHARIDE EXPORT SYSTEM PROTEIN LPTA"/>
    <property type="match status" value="1"/>
</dbReference>
<sequence length="187" mass="19562" precursor="true">MALGISRFRTGMIPAAVAFAALCAAGLPADTAFAQATETTGFQLAGDQPIDIDADEFEVDDATKLITFSGNVVAVQGVNTVRAAKMTVRYEGGSTGIASGQGDIDRIDLTGGVRLDTDTQSATGDTGRFDMPSQQFVLEGKEVVLKENGNVFVGCKLTVNMATSQAKLDACGKRVQIRLNPQSRPGN</sequence>
<evidence type="ECO:0000256" key="2">
    <source>
        <dbReference type="SAM" id="SignalP"/>
    </source>
</evidence>
<dbReference type="PANTHER" id="PTHR36504:SF1">
    <property type="entry name" value="LIPOPOLYSACCHARIDE EXPORT SYSTEM PROTEIN LPTA"/>
    <property type="match status" value="1"/>
</dbReference>
<reference evidence="4 5" key="1">
    <citation type="submission" date="2017-03" db="EMBL/GenBank/DDBJ databases">
        <title>Foreign affairs: Plasmid Transfer between Roseobacters and Rhizobia.</title>
        <authorList>
            <person name="Bartling P."/>
            <person name="Bunk B."/>
            <person name="Overmann J."/>
            <person name="Brinkmann H."/>
            <person name="Petersen J."/>
        </authorList>
    </citation>
    <scope>NUCLEOTIDE SEQUENCE [LARGE SCALE GENOMIC DNA]</scope>
    <source>
        <strain evidence="4 5">MACL11</strain>
    </source>
</reference>
<dbReference type="EMBL" id="CP020330">
    <property type="protein sequence ID" value="AQZ53224.1"/>
    <property type="molecule type" value="Genomic_DNA"/>
</dbReference>
<name>A0A1U9Z6D6_9HYPH</name>
<evidence type="ECO:0000256" key="1">
    <source>
        <dbReference type="ARBA" id="ARBA00022729"/>
    </source>
</evidence>
<dbReference type="GO" id="GO:0017089">
    <property type="term" value="F:glycolipid transfer activity"/>
    <property type="evidence" value="ECO:0007669"/>
    <property type="project" value="TreeGrafter"/>
</dbReference>
<gene>
    <name evidence="4" type="primary">lptA</name>
    <name evidence="4" type="ORF">Mame_03923</name>
</gene>
<dbReference type="InterPro" id="IPR052037">
    <property type="entry name" value="LPS_export_LptA"/>
</dbReference>
<keyword evidence="5" id="KW-1185">Reference proteome</keyword>
<dbReference type="Proteomes" id="UP000191135">
    <property type="component" value="Chromosome"/>
</dbReference>
<evidence type="ECO:0000259" key="3">
    <source>
        <dbReference type="Pfam" id="PF03968"/>
    </source>
</evidence>